<dbReference type="PANTHER" id="PTHR15629">
    <property type="entry name" value="SH3YL1 PROTEIN"/>
    <property type="match status" value="1"/>
</dbReference>
<reference evidence="6 7" key="1">
    <citation type="submission" date="2019-09" db="EMBL/GenBank/DDBJ databases">
        <title>Bird 10,000 Genomes (B10K) Project - Family phase.</title>
        <authorList>
            <person name="Zhang G."/>
        </authorList>
    </citation>
    <scope>NUCLEOTIDE SEQUENCE [LARGE SCALE GENOMIC DNA]</scope>
    <source>
        <strain evidence="6">B10K-DU-002-25</strain>
        <tissue evidence="6">Muscle</tissue>
    </source>
</reference>
<feature type="non-terminal residue" evidence="6">
    <location>
        <position position="340"/>
    </location>
</feature>
<comment type="caution">
    <text evidence="6">The sequence shown here is derived from an EMBL/GenBank/DDBJ whole genome shotgun (WGS) entry which is preliminary data.</text>
</comment>
<dbReference type="InterPro" id="IPR051702">
    <property type="entry name" value="SH3_domain_YSC84-like"/>
</dbReference>
<dbReference type="Gene3D" id="2.30.30.40">
    <property type="entry name" value="SH3 Domains"/>
    <property type="match status" value="1"/>
</dbReference>
<dbReference type="FunFam" id="2.30.30.40:FF:000100">
    <property type="entry name" value="SH3 domain-containing YSC84-like protein 1"/>
    <property type="match status" value="1"/>
</dbReference>
<keyword evidence="7" id="KW-1185">Reference proteome</keyword>
<accession>A0A7L1V3M1</accession>
<dbReference type="Pfam" id="PF04366">
    <property type="entry name" value="Ysc84"/>
    <property type="match status" value="1"/>
</dbReference>
<gene>
    <name evidence="6" type="primary">Sh3yl1</name>
    <name evidence="6" type="ORF">SITEUR_R09968</name>
</gene>
<dbReference type="PANTHER" id="PTHR15629:SF2">
    <property type="entry name" value="SH3 DOMAIN-CONTAINING YSC84-LIKE PROTEIN 1"/>
    <property type="match status" value="1"/>
</dbReference>
<dbReference type="Proteomes" id="UP000583915">
    <property type="component" value="Unassembled WGS sequence"/>
</dbReference>
<dbReference type="EMBL" id="VXBS01004189">
    <property type="protein sequence ID" value="NXO79825.1"/>
    <property type="molecule type" value="Genomic_DNA"/>
</dbReference>
<feature type="non-terminal residue" evidence="6">
    <location>
        <position position="1"/>
    </location>
</feature>
<dbReference type="GO" id="GO:0032587">
    <property type="term" value="C:ruffle membrane"/>
    <property type="evidence" value="ECO:0007669"/>
    <property type="project" value="TreeGrafter"/>
</dbReference>
<dbReference type="SMART" id="SM00326">
    <property type="entry name" value="SH3"/>
    <property type="match status" value="1"/>
</dbReference>
<name>A0A7L1V3M1_SITEU</name>
<dbReference type="CDD" id="cd11525">
    <property type="entry name" value="SYLF_SH3YL1_like"/>
    <property type="match status" value="1"/>
</dbReference>
<comment type="similarity">
    <text evidence="1">Belongs to the SH3YL1 family.</text>
</comment>
<organism evidence="6 7">
    <name type="scientific">Sitta europaea</name>
    <name type="common">Eurasian nuthatch</name>
    <dbReference type="NCBI Taxonomy" id="50251"/>
    <lineage>
        <taxon>Eukaryota</taxon>
        <taxon>Metazoa</taxon>
        <taxon>Chordata</taxon>
        <taxon>Craniata</taxon>
        <taxon>Vertebrata</taxon>
        <taxon>Euteleostomi</taxon>
        <taxon>Archelosauria</taxon>
        <taxon>Archosauria</taxon>
        <taxon>Dinosauria</taxon>
        <taxon>Saurischia</taxon>
        <taxon>Theropoda</taxon>
        <taxon>Coelurosauria</taxon>
        <taxon>Aves</taxon>
        <taxon>Neognathae</taxon>
        <taxon>Neoaves</taxon>
        <taxon>Telluraves</taxon>
        <taxon>Australaves</taxon>
        <taxon>Passeriformes</taxon>
        <taxon>Sittidae</taxon>
        <taxon>Sitta</taxon>
    </lineage>
</organism>
<sequence length="340" mass="36483">VNNPIPSNLKSEAKKAAKILREFTEITSRNGPDKIIPPHVIAKAKGLAVLSVIKAGFLVTARGGSGIVLARLPNGTWSAPSAIGIAGLGGGFEIGIEVSDLVIILNHERAVEAFAKGGNLTLGGNLTVAIGPLGRNLEGDVALRSSAAVYTYCKSRGLFAGVSLEGTCLIERKETNRKFYGQDIRASSILLGDVPFPAQADDLYETLASFTEVYENEEQKNNPGKSVREQRRVCALAFPVPELFLVSVDADVHVSFLTSLLMICVFFCLEFCHGTANNSRTDPVEVTALYSFEGQQPGDLTFKAGDRITVTTKTNSQFDWWEGRIGGKTGIFPANYVAIT</sequence>
<dbReference type="InterPro" id="IPR033643">
    <property type="entry name" value="SYLF_SH3YL1-like"/>
</dbReference>
<dbReference type="InterPro" id="IPR036028">
    <property type="entry name" value="SH3-like_dom_sf"/>
</dbReference>
<evidence type="ECO:0000256" key="3">
    <source>
        <dbReference type="ARBA" id="ARBA00022443"/>
    </source>
</evidence>
<evidence type="ECO:0000313" key="6">
    <source>
        <dbReference type="EMBL" id="NXO79825.1"/>
    </source>
</evidence>
<dbReference type="Pfam" id="PF00018">
    <property type="entry name" value="SH3_1"/>
    <property type="match status" value="1"/>
</dbReference>
<keyword evidence="3 4" id="KW-0728">SH3 domain</keyword>
<protein>
    <recommendedName>
        <fullName evidence="2">SH3 domain-containing YSC84-like protein 1</fullName>
    </recommendedName>
</protein>
<dbReference type="PRINTS" id="PR00452">
    <property type="entry name" value="SH3DOMAIN"/>
</dbReference>
<dbReference type="GO" id="GO:0035091">
    <property type="term" value="F:phosphatidylinositol binding"/>
    <property type="evidence" value="ECO:0007669"/>
    <property type="project" value="TreeGrafter"/>
</dbReference>
<evidence type="ECO:0000256" key="1">
    <source>
        <dbReference type="ARBA" id="ARBA00007761"/>
    </source>
</evidence>
<dbReference type="InterPro" id="IPR001452">
    <property type="entry name" value="SH3_domain"/>
</dbReference>
<proteinExistence type="inferred from homology"/>
<evidence type="ECO:0000256" key="4">
    <source>
        <dbReference type="PROSITE-ProRule" id="PRU00192"/>
    </source>
</evidence>
<evidence type="ECO:0000256" key="2">
    <source>
        <dbReference type="ARBA" id="ARBA00019109"/>
    </source>
</evidence>
<dbReference type="CDD" id="cd11841">
    <property type="entry name" value="SH3_SH3YL1_like"/>
    <property type="match status" value="1"/>
</dbReference>
<dbReference type="SUPFAM" id="SSF50044">
    <property type="entry name" value="SH3-domain"/>
    <property type="match status" value="1"/>
</dbReference>
<dbReference type="InterPro" id="IPR007461">
    <property type="entry name" value="Ysc84_actin-binding"/>
</dbReference>
<dbReference type="PROSITE" id="PS50002">
    <property type="entry name" value="SH3"/>
    <property type="match status" value="1"/>
</dbReference>
<dbReference type="InterPro" id="IPR035511">
    <property type="entry name" value="SH3YL1_SH3"/>
</dbReference>
<feature type="domain" description="SH3" evidence="5">
    <location>
        <begin position="281"/>
        <end position="340"/>
    </location>
</feature>
<dbReference type="GO" id="GO:1900027">
    <property type="term" value="P:regulation of ruffle assembly"/>
    <property type="evidence" value="ECO:0007669"/>
    <property type="project" value="TreeGrafter"/>
</dbReference>
<evidence type="ECO:0000259" key="5">
    <source>
        <dbReference type="PROSITE" id="PS50002"/>
    </source>
</evidence>
<evidence type="ECO:0000313" key="7">
    <source>
        <dbReference type="Proteomes" id="UP000583915"/>
    </source>
</evidence>
<dbReference type="AlphaFoldDB" id="A0A7L1V3M1"/>